<accession>A0A3B0TNP3</accession>
<dbReference type="EMBL" id="UOEN01000410">
    <property type="protein sequence ID" value="VAW18280.1"/>
    <property type="molecule type" value="Genomic_DNA"/>
</dbReference>
<dbReference type="Gene3D" id="3.40.50.880">
    <property type="match status" value="1"/>
</dbReference>
<organism evidence="2">
    <name type="scientific">hydrothermal vent metagenome</name>
    <dbReference type="NCBI Taxonomy" id="652676"/>
    <lineage>
        <taxon>unclassified sequences</taxon>
        <taxon>metagenomes</taxon>
        <taxon>ecological metagenomes</taxon>
    </lineage>
</organism>
<proteinExistence type="predicted"/>
<reference evidence="2" key="1">
    <citation type="submission" date="2018-06" db="EMBL/GenBank/DDBJ databases">
        <authorList>
            <person name="Zhirakovskaya E."/>
        </authorList>
    </citation>
    <scope>NUCLEOTIDE SEQUENCE</scope>
</reference>
<gene>
    <name evidence="2" type="ORF">MNBD_BACTEROID05-572</name>
</gene>
<dbReference type="CDD" id="cd01741">
    <property type="entry name" value="GATase1_1"/>
    <property type="match status" value="1"/>
</dbReference>
<dbReference type="PANTHER" id="PTHR42695:SF5">
    <property type="entry name" value="GLUTAMINE AMIDOTRANSFERASE YLR126C-RELATED"/>
    <property type="match status" value="1"/>
</dbReference>
<dbReference type="GO" id="GO:0016740">
    <property type="term" value="F:transferase activity"/>
    <property type="evidence" value="ECO:0007669"/>
    <property type="project" value="UniProtKB-KW"/>
</dbReference>
<keyword evidence="2" id="KW-0315">Glutamine amidotransferase</keyword>
<keyword evidence="2" id="KW-0808">Transferase</keyword>
<evidence type="ECO:0000313" key="2">
    <source>
        <dbReference type="EMBL" id="VAW18280.1"/>
    </source>
</evidence>
<dbReference type="InterPro" id="IPR029062">
    <property type="entry name" value="Class_I_gatase-like"/>
</dbReference>
<dbReference type="PANTHER" id="PTHR42695">
    <property type="entry name" value="GLUTAMINE AMIDOTRANSFERASE YLR126C-RELATED"/>
    <property type="match status" value="1"/>
</dbReference>
<name>A0A3B0TNP3_9ZZZZ</name>
<evidence type="ECO:0000259" key="1">
    <source>
        <dbReference type="Pfam" id="PF00117"/>
    </source>
</evidence>
<dbReference type="SUPFAM" id="SSF52317">
    <property type="entry name" value="Class I glutamine amidotransferase-like"/>
    <property type="match status" value="1"/>
</dbReference>
<sequence>MVFYSLEGRRVAFYIIFMILFIKHIDIEGPETLGRFFDQKGFEIGVINLDQGEAFPSSLKNLEAVISLGGPMNVYEEEKYPFLVEENIFIQKIVKEEIPFLGICLGAQVLAKACGIKVVRSPQKEIGFSNVRLTDAGQRDPLFEGIGAEFEVFQWHGDMCDVLDEKSLLASSNKCPYQGFKIGTNAYGLQFHIEITEKSIKEWSDAYIKDPVKCQKQKDAMLTDYLNKKDVFNQNAVLIYENFYKSMKSNLRSIV</sequence>
<dbReference type="PROSITE" id="PS51273">
    <property type="entry name" value="GATASE_TYPE_1"/>
    <property type="match status" value="1"/>
</dbReference>
<dbReference type="Pfam" id="PF00117">
    <property type="entry name" value="GATase"/>
    <property type="match status" value="1"/>
</dbReference>
<dbReference type="InterPro" id="IPR017926">
    <property type="entry name" value="GATASE"/>
</dbReference>
<dbReference type="FunFam" id="3.40.50.880:FF:000033">
    <property type="entry name" value="Glutamine amidotransferase class-I"/>
    <property type="match status" value="1"/>
</dbReference>
<protein>
    <submittedName>
        <fullName evidence="2">Glutamine amidotransferase, class I</fullName>
    </submittedName>
</protein>
<dbReference type="AlphaFoldDB" id="A0A3B0TNP3"/>
<dbReference type="GO" id="GO:0005829">
    <property type="term" value="C:cytosol"/>
    <property type="evidence" value="ECO:0007669"/>
    <property type="project" value="TreeGrafter"/>
</dbReference>
<dbReference type="InterPro" id="IPR044992">
    <property type="entry name" value="ChyE-like"/>
</dbReference>
<feature type="domain" description="Glutamine amidotransferase" evidence="1">
    <location>
        <begin position="41"/>
        <end position="198"/>
    </location>
</feature>